<dbReference type="CDD" id="cd18808">
    <property type="entry name" value="SF1_C_Upf1"/>
    <property type="match status" value="1"/>
</dbReference>
<proteinExistence type="inferred from homology"/>
<dbReference type="InterPro" id="IPR027417">
    <property type="entry name" value="P-loop_NTPase"/>
</dbReference>
<evidence type="ECO:0000256" key="6">
    <source>
        <dbReference type="ARBA" id="ARBA00022801"/>
    </source>
</evidence>
<evidence type="ECO:0000256" key="1">
    <source>
        <dbReference type="ARBA" id="ARBA00004201"/>
    </source>
</evidence>
<dbReference type="Pfam" id="PF21634">
    <property type="entry name" value="MOV-10_beta-barrel"/>
    <property type="match status" value="1"/>
</dbReference>
<dbReference type="AlphaFoldDB" id="A0A673ZPL8"/>
<keyword evidence="5" id="KW-0547">Nucleotide-binding</keyword>
<dbReference type="InterPro" id="IPR049079">
    <property type="entry name" value="Mov-10_helical"/>
</dbReference>
<evidence type="ECO:0000313" key="19">
    <source>
        <dbReference type="Proteomes" id="UP000472277"/>
    </source>
</evidence>
<keyword evidence="19" id="KW-1185">Reference proteome</keyword>
<dbReference type="GO" id="GO:0000932">
    <property type="term" value="C:P-body"/>
    <property type="evidence" value="ECO:0007669"/>
    <property type="project" value="UniProtKB-SubCell"/>
</dbReference>
<dbReference type="Proteomes" id="UP000472277">
    <property type="component" value="Chromosome 16"/>
</dbReference>
<evidence type="ECO:0000259" key="14">
    <source>
        <dbReference type="Pfam" id="PF13087"/>
    </source>
</evidence>
<evidence type="ECO:0000259" key="16">
    <source>
        <dbReference type="Pfam" id="PF21634"/>
    </source>
</evidence>
<dbReference type="Pfam" id="PF21635">
    <property type="entry name" value="Mov-10_helical"/>
    <property type="match status" value="1"/>
</dbReference>
<dbReference type="InterPro" id="IPR041677">
    <property type="entry name" value="DNA2/NAM7_AAA_11"/>
</dbReference>
<keyword evidence="4" id="KW-0963">Cytoplasm</keyword>
<reference evidence="18" key="2">
    <citation type="submission" date="2025-09" db="UniProtKB">
        <authorList>
            <consortium name="Ensembl"/>
        </authorList>
    </citation>
    <scope>IDENTIFICATION</scope>
</reference>
<dbReference type="Pfam" id="PF21633">
    <property type="entry name" value="MOV-10_Ig-like"/>
    <property type="match status" value="1"/>
</dbReference>
<dbReference type="PANTHER" id="PTHR45418:SF1">
    <property type="entry name" value="CANCER_TESTIS ANTIGEN 55"/>
    <property type="match status" value="1"/>
</dbReference>
<evidence type="ECO:0000256" key="5">
    <source>
        <dbReference type="ARBA" id="ARBA00022741"/>
    </source>
</evidence>
<dbReference type="Pfam" id="PF13086">
    <property type="entry name" value="AAA_11"/>
    <property type="match status" value="2"/>
</dbReference>
<keyword evidence="9" id="KW-0694">RNA-binding</keyword>
<dbReference type="InterPro" id="IPR041679">
    <property type="entry name" value="DNA2/NAM7-like_C"/>
</dbReference>
<dbReference type="GO" id="GO:0016787">
    <property type="term" value="F:hydrolase activity"/>
    <property type="evidence" value="ECO:0007669"/>
    <property type="project" value="UniProtKB-KW"/>
</dbReference>
<evidence type="ECO:0000256" key="7">
    <source>
        <dbReference type="ARBA" id="ARBA00022806"/>
    </source>
</evidence>
<dbReference type="PANTHER" id="PTHR45418">
    <property type="entry name" value="CANCER/TESTIS ANTIGEN 55"/>
    <property type="match status" value="1"/>
</dbReference>
<dbReference type="GO" id="GO:0005524">
    <property type="term" value="F:ATP binding"/>
    <property type="evidence" value="ECO:0007669"/>
    <property type="project" value="UniProtKB-KW"/>
</dbReference>
<dbReference type="EC" id="3.6.4.13" evidence="3"/>
<feature type="domain" description="DNA2/NAM7 helicase-like C-terminal" evidence="14">
    <location>
        <begin position="598"/>
        <end position="820"/>
    </location>
</feature>
<evidence type="ECO:0000256" key="3">
    <source>
        <dbReference type="ARBA" id="ARBA00012552"/>
    </source>
</evidence>
<dbReference type="Gene3D" id="3.40.50.300">
    <property type="entry name" value="P-loop containing nucleotide triphosphate hydrolases"/>
    <property type="match status" value="2"/>
</dbReference>
<evidence type="ECO:0000259" key="13">
    <source>
        <dbReference type="Pfam" id="PF13086"/>
    </source>
</evidence>
<name>A0A673ZPL8_SALTR</name>
<keyword evidence="7" id="KW-0347">Helicase</keyword>
<evidence type="ECO:0000256" key="4">
    <source>
        <dbReference type="ARBA" id="ARBA00022490"/>
    </source>
</evidence>
<reference evidence="18" key="1">
    <citation type="submission" date="2025-08" db="UniProtKB">
        <authorList>
            <consortium name="Ensembl"/>
        </authorList>
    </citation>
    <scope>IDENTIFICATION</scope>
</reference>
<dbReference type="Ensembl" id="ENSSTUT00000050738.1">
    <property type="protein sequence ID" value="ENSSTUP00000048642.1"/>
    <property type="gene ID" value="ENSSTUG00000019770.1"/>
</dbReference>
<dbReference type="FunFam" id="3.40.50.300:FF:000608">
    <property type="entry name" value="Mov10 RISC complex RNA helicase"/>
    <property type="match status" value="1"/>
</dbReference>
<keyword evidence="8" id="KW-0067">ATP-binding</keyword>
<dbReference type="GO" id="GO:0032574">
    <property type="term" value="F:5'-3' RNA helicase activity"/>
    <property type="evidence" value="ECO:0007669"/>
    <property type="project" value="InterPro"/>
</dbReference>
<feature type="compositionally biased region" description="Polar residues" evidence="12">
    <location>
        <begin position="8"/>
        <end position="19"/>
    </location>
</feature>
<keyword evidence="10" id="KW-0943">RNA-mediated gene silencing</keyword>
<evidence type="ECO:0000259" key="17">
    <source>
        <dbReference type="Pfam" id="PF21635"/>
    </source>
</evidence>
<comment type="subcellular location">
    <subcellularLocation>
        <location evidence="1">Cytoplasm</location>
        <location evidence="1">P-body</location>
    </subcellularLocation>
</comment>
<evidence type="ECO:0000313" key="18">
    <source>
        <dbReference type="Ensembl" id="ENSSTUP00000048642.1"/>
    </source>
</evidence>
<dbReference type="InterPro" id="IPR049080">
    <property type="entry name" value="MOV-10-like_beta-barrel"/>
</dbReference>
<comment type="similarity">
    <text evidence="2">Belongs to the DNA2/NAM7 helicase family. SDE3 subfamily.</text>
</comment>
<gene>
    <name evidence="18" type="primary">MOV10</name>
    <name evidence="18" type="synonym">mov10a</name>
</gene>
<dbReference type="InterPro" id="IPR026122">
    <property type="entry name" value="MOV-10/SDE3_DEXXQ/H-box"/>
</dbReference>
<evidence type="ECO:0000256" key="11">
    <source>
        <dbReference type="ARBA" id="ARBA00047984"/>
    </source>
</evidence>
<feature type="domain" description="DNA2/NAM7 helicase helicase" evidence="13">
    <location>
        <begin position="512"/>
        <end position="588"/>
    </location>
</feature>
<feature type="domain" description="Helicase MOV-10 helical" evidence="17">
    <location>
        <begin position="223"/>
        <end position="262"/>
    </location>
</feature>
<feature type="domain" description="Helicase MOV-10-like beta-barrel" evidence="16">
    <location>
        <begin position="263"/>
        <end position="349"/>
    </location>
</feature>
<evidence type="ECO:0000256" key="10">
    <source>
        <dbReference type="ARBA" id="ARBA00023158"/>
    </source>
</evidence>
<accession>A0A673ZPL8</accession>
<dbReference type="GO" id="GO:0003723">
    <property type="term" value="F:RNA binding"/>
    <property type="evidence" value="ECO:0007669"/>
    <property type="project" value="UniProtKB-KW"/>
</dbReference>
<dbReference type="GeneTree" id="ENSGT00940000156024"/>
<organism evidence="18 19">
    <name type="scientific">Salmo trutta</name>
    <name type="common">Brown trout</name>
    <dbReference type="NCBI Taxonomy" id="8032"/>
    <lineage>
        <taxon>Eukaryota</taxon>
        <taxon>Metazoa</taxon>
        <taxon>Chordata</taxon>
        <taxon>Craniata</taxon>
        <taxon>Vertebrata</taxon>
        <taxon>Euteleostomi</taxon>
        <taxon>Actinopterygii</taxon>
        <taxon>Neopterygii</taxon>
        <taxon>Teleostei</taxon>
        <taxon>Protacanthopterygii</taxon>
        <taxon>Salmoniformes</taxon>
        <taxon>Salmonidae</taxon>
        <taxon>Salmoninae</taxon>
        <taxon>Salmo</taxon>
    </lineage>
</organism>
<protein>
    <recommendedName>
        <fullName evidence="3">RNA helicase</fullName>
        <ecNumber evidence="3">3.6.4.13</ecNumber>
    </recommendedName>
</protein>
<dbReference type="CDD" id="cd18038">
    <property type="entry name" value="DEXXQc_Helz-like"/>
    <property type="match status" value="1"/>
</dbReference>
<evidence type="ECO:0000256" key="2">
    <source>
        <dbReference type="ARBA" id="ARBA00005601"/>
    </source>
</evidence>
<evidence type="ECO:0000256" key="8">
    <source>
        <dbReference type="ARBA" id="ARBA00022840"/>
    </source>
</evidence>
<comment type="catalytic activity">
    <reaction evidence="11">
        <text>ATP + H2O = ADP + phosphate + H(+)</text>
        <dbReference type="Rhea" id="RHEA:13065"/>
        <dbReference type="ChEBI" id="CHEBI:15377"/>
        <dbReference type="ChEBI" id="CHEBI:15378"/>
        <dbReference type="ChEBI" id="CHEBI:30616"/>
        <dbReference type="ChEBI" id="CHEBI:43474"/>
        <dbReference type="ChEBI" id="CHEBI:456216"/>
        <dbReference type="EC" id="3.6.4.13"/>
    </reaction>
</comment>
<sequence length="880" mass="99691">DQWRRPSVRQQQDNITPQENRGAPEPFFPLLPSCSSSATTVDTVLTPKKRLAKEILQSLKLTSDKGGIEITSDPGMTNGKVTFSVERLQEMFVVKFYISNNGASCVYFTYYTALHRICCFTLMDKRRVTRACPVFLCPGESYDVEVHYWLHHYGHFPATMYFEFCTESDPPGSSKPFCIVREMEASARTHLAVELGPFAPFKPYQVAPYKPVDTVIVEGEPPERYSKTKNLLKCPLKMRNYHHRFHLLLHLEEIQMEVDIKKYDLHNQTMTQDRDNRRLLVLQVPGVAENRPSVLRGDCLKVAKSEDKVQPITVYTGYVHRVELERVKLGFAKRLVQSFISNTKFDVEFTINRFPLKLQHRAVDLAEKHQMDEVLFPSGSGVRTTPMPKLSMFNRQLENNPEQHAAIQRIVSGASKPAPYLVFGPPGTGKTITLVEAMNQLNRVDPLCHILACAPSNSASDLLCERLLGHMDPHCVYRLYASSRPLSTILILTDISLCVLSNDSPSLFVFPTKEVLMGYKVIITTLVTAGRLVSGGIPVGHFTHVFIDESGQAVEPESIIGIAGLLHPEEGQLVLAGDPQQLGPILRSPLALQYGMGISLLERLMKDNPLYQKDGEFGHFDSRFVTKLLRNYRSHPAILKIPNELFYEKELQVFADQWDRETYCNWEHLPKEGFPLIFHGVLGKDEREGNSPSFFNVSEIEVLVDYLTKLMKTQGKKGLPKLSPKDIGIIAPYRKQVEKIQKALNFVKELSQWKDIKELKVGSVEEFQGQERKIIMVSTVRSSINYVKMDQDFNIGFLTNEKRFNVAMTRAKALLIVVGNPVILNKDPTWERFISYCVEEEGYTGFDFTDAEGEEDVVTRLASLKITVESSTGLAEESDL</sequence>
<dbReference type="InterPro" id="IPR049077">
    <property type="entry name" value="MOV-10_Ig-like"/>
</dbReference>
<feature type="domain" description="Helicase MOV-10 Ig-like" evidence="15">
    <location>
        <begin position="60"/>
        <end position="185"/>
    </location>
</feature>
<evidence type="ECO:0000256" key="12">
    <source>
        <dbReference type="SAM" id="MobiDB-lite"/>
    </source>
</evidence>
<evidence type="ECO:0000259" key="15">
    <source>
        <dbReference type="Pfam" id="PF21633"/>
    </source>
</evidence>
<feature type="domain" description="DNA2/NAM7 helicase helicase" evidence="13">
    <location>
        <begin position="400"/>
        <end position="474"/>
    </location>
</feature>
<evidence type="ECO:0000256" key="9">
    <source>
        <dbReference type="ARBA" id="ARBA00022884"/>
    </source>
</evidence>
<keyword evidence="6" id="KW-0378">Hydrolase</keyword>
<dbReference type="InterPro" id="IPR047187">
    <property type="entry name" value="SF1_C_Upf1"/>
</dbReference>
<dbReference type="SUPFAM" id="SSF52540">
    <property type="entry name" value="P-loop containing nucleoside triphosphate hydrolases"/>
    <property type="match status" value="1"/>
</dbReference>
<dbReference type="GO" id="GO:0031047">
    <property type="term" value="P:regulatory ncRNA-mediated gene silencing"/>
    <property type="evidence" value="ECO:0007669"/>
    <property type="project" value="UniProtKB-KW"/>
</dbReference>
<dbReference type="Pfam" id="PF13087">
    <property type="entry name" value="AAA_12"/>
    <property type="match status" value="1"/>
</dbReference>
<feature type="region of interest" description="Disordered" evidence="12">
    <location>
        <begin position="1"/>
        <end position="24"/>
    </location>
</feature>